<reference evidence="1 2" key="1">
    <citation type="submission" date="2022-10" db="EMBL/GenBank/DDBJ databases">
        <title>WGS assembly of Paspalum vaginatum 540-79.</title>
        <authorList>
            <person name="Sun G."/>
            <person name="Wase N."/>
            <person name="Shu S."/>
            <person name="Jenkins J."/>
            <person name="Zhou B."/>
            <person name="Torres-Rodriguez J."/>
            <person name="Chen C."/>
            <person name="Sandor L."/>
            <person name="Plott C."/>
            <person name="Yoshinga Y."/>
            <person name="Daum C."/>
            <person name="Qi P."/>
            <person name="Barry K."/>
            <person name="Lipzen A."/>
            <person name="Berry L."/>
            <person name="Pedersen C."/>
            <person name="Gottilla T."/>
            <person name="Foltz A."/>
            <person name="Yu H."/>
            <person name="O'Malley R."/>
            <person name="Zhang C."/>
            <person name="Devos K."/>
            <person name="Sigmon B."/>
            <person name="Yu B."/>
            <person name="Obata T."/>
            <person name="Schmutz J."/>
            <person name="Schnable J."/>
        </authorList>
    </citation>
    <scope>NUCLEOTIDE SEQUENCE [LARGE SCALE GENOMIC DNA]</scope>
    <source>
        <strain evidence="2">cv. 540-79</strain>
    </source>
</reference>
<comment type="caution">
    <text evidence="1">The sequence shown here is derived from an EMBL/GenBank/DDBJ whole genome shotgun (WGS) entry which is preliminary data.</text>
</comment>
<accession>A0A9W7X8R2</accession>
<protein>
    <submittedName>
        <fullName evidence="1">Uncharacterized protein</fullName>
    </submittedName>
</protein>
<dbReference type="Proteomes" id="UP001164776">
    <property type="component" value="Unassembled WGS sequence"/>
</dbReference>
<dbReference type="EMBL" id="MU629722">
    <property type="protein sequence ID" value="KAJ1255403.1"/>
    <property type="molecule type" value="Genomic_DNA"/>
</dbReference>
<organism evidence="1 2">
    <name type="scientific">Paspalum vaginatum</name>
    <name type="common">seashore paspalum</name>
    <dbReference type="NCBI Taxonomy" id="158149"/>
    <lineage>
        <taxon>Eukaryota</taxon>
        <taxon>Viridiplantae</taxon>
        <taxon>Streptophyta</taxon>
        <taxon>Embryophyta</taxon>
        <taxon>Tracheophyta</taxon>
        <taxon>Spermatophyta</taxon>
        <taxon>Magnoliopsida</taxon>
        <taxon>Liliopsida</taxon>
        <taxon>Poales</taxon>
        <taxon>Poaceae</taxon>
        <taxon>PACMAD clade</taxon>
        <taxon>Panicoideae</taxon>
        <taxon>Andropogonodae</taxon>
        <taxon>Paspaleae</taxon>
        <taxon>Paspalinae</taxon>
        <taxon>Paspalum</taxon>
    </lineage>
</organism>
<name>A0A9W7X8R2_9POAL</name>
<proteinExistence type="predicted"/>
<sequence length="155" mass="18103">MGYSRMPIRAGMVPPMCFCGDPCKMEASDEEETYRRRYWMYGNWAFDPPEKAVLRGVLEPPPLCDFEEWIDTEVKEFDRQHLQGCKEFDAEIKRSIALRKKEEAAREKLAEERCRAAATRKAKREVKLARATRAKAAQEEDLDALRKGKWPRCTQ</sequence>
<gene>
    <name evidence="1" type="ORF">BS78_K245100</name>
</gene>
<dbReference type="PANTHER" id="PTHR48170">
    <property type="entry name" value="ZINC FINGER GRF-TYPE DOMAIN-CONTAINING PROTEIN"/>
    <property type="match status" value="1"/>
</dbReference>
<keyword evidence="2" id="KW-1185">Reference proteome</keyword>
<dbReference type="OrthoDB" id="680632at2759"/>
<evidence type="ECO:0000313" key="1">
    <source>
        <dbReference type="EMBL" id="KAJ1255403.1"/>
    </source>
</evidence>
<dbReference type="PANTHER" id="PTHR48170:SF1">
    <property type="entry name" value="ZINC FINGER GRF-TYPE DOMAIN-CONTAINING PROTEIN"/>
    <property type="match status" value="1"/>
</dbReference>
<evidence type="ECO:0000313" key="2">
    <source>
        <dbReference type="Proteomes" id="UP001164776"/>
    </source>
</evidence>
<dbReference type="AlphaFoldDB" id="A0A9W7X8R2"/>